<proteinExistence type="predicted"/>
<keyword evidence="2" id="KW-1185">Reference proteome</keyword>
<name>A0A2R4CAN4_9BURK</name>
<protein>
    <submittedName>
        <fullName evidence="1">Uncharacterized protein</fullName>
    </submittedName>
</protein>
<organism evidence="1 2">
    <name type="scientific">Pseudoduganella armeniaca</name>
    <dbReference type="NCBI Taxonomy" id="2072590"/>
    <lineage>
        <taxon>Bacteria</taxon>
        <taxon>Pseudomonadati</taxon>
        <taxon>Pseudomonadota</taxon>
        <taxon>Betaproteobacteria</taxon>
        <taxon>Burkholderiales</taxon>
        <taxon>Oxalobacteraceae</taxon>
        <taxon>Telluria group</taxon>
        <taxon>Pseudoduganella</taxon>
    </lineage>
</organism>
<dbReference type="AlphaFoldDB" id="A0A2R4CAN4"/>
<dbReference type="EMBL" id="CP028324">
    <property type="protein sequence ID" value="AVR96707.1"/>
    <property type="molecule type" value="Genomic_DNA"/>
</dbReference>
<gene>
    <name evidence="1" type="ORF">C9I28_14220</name>
</gene>
<evidence type="ECO:0000313" key="2">
    <source>
        <dbReference type="Proteomes" id="UP000240505"/>
    </source>
</evidence>
<sequence>MSTTILHRRTRIVTLDPGEDIAALCRPDDIAIRPEADGWSVWFVGDDGTLDGYDEPYLSQKEALWAAKAAAEFASSGE</sequence>
<accession>A0A2R4CAN4</accession>
<reference evidence="1 2" key="1">
    <citation type="submission" date="2018-03" db="EMBL/GenBank/DDBJ databases">
        <title>Massilia armeniaca sp. nov., isolated from desert soil.</title>
        <authorList>
            <person name="Huang H."/>
            <person name="Ren M."/>
        </authorList>
    </citation>
    <scope>NUCLEOTIDE SEQUENCE [LARGE SCALE GENOMIC DNA]</scope>
    <source>
        <strain evidence="1 2">ZMN-3</strain>
    </source>
</reference>
<dbReference type="RefSeq" id="WP_107142055.1">
    <property type="nucleotide sequence ID" value="NZ_CP028324.1"/>
</dbReference>
<evidence type="ECO:0000313" key="1">
    <source>
        <dbReference type="EMBL" id="AVR96707.1"/>
    </source>
</evidence>
<dbReference type="Proteomes" id="UP000240505">
    <property type="component" value="Chromosome"/>
</dbReference>
<dbReference type="KEGG" id="masz:C9I28_14220"/>
<dbReference type="OrthoDB" id="8780025at2"/>